<dbReference type="AlphaFoldDB" id="A0A814T0L2"/>
<dbReference type="Proteomes" id="UP000663860">
    <property type="component" value="Unassembled WGS sequence"/>
</dbReference>
<organism evidence="1 2">
    <name type="scientific">Adineta steineri</name>
    <dbReference type="NCBI Taxonomy" id="433720"/>
    <lineage>
        <taxon>Eukaryota</taxon>
        <taxon>Metazoa</taxon>
        <taxon>Spiralia</taxon>
        <taxon>Gnathifera</taxon>
        <taxon>Rotifera</taxon>
        <taxon>Eurotatoria</taxon>
        <taxon>Bdelloidea</taxon>
        <taxon>Adinetida</taxon>
        <taxon>Adinetidae</taxon>
        <taxon>Adineta</taxon>
    </lineage>
</organism>
<name>A0A814T0L2_9BILA</name>
<gene>
    <name evidence="1" type="ORF">IZO911_LOCUS26015</name>
</gene>
<evidence type="ECO:0000313" key="1">
    <source>
        <dbReference type="EMBL" id="CAF1155442.1"/>
    </source>
</evidence>
<comment type="caution">
    <text evidence="1">The sequence shown here is derived from an EMBL/GenBank/DDBJ whole genome shotgun (WGS) entry which is preliminary data.</text>
</comment>
<sequence>MAEFHPIVWMFDDTFSRIDYSYFKQNAIVSQSNGTYADRNAAISNLSVEWNHSISEILQALIRHGLRIDILREFDYSPYDCFSNTVKTEDGFYQIKGLEKKIPMRYALKATKST</sequence>
<dbReference type="EMBL" id="CAJNOE010000334">
    <property type="protein sequence ID" value="CAF1155442.1"/>
    <property type="molecule type" value="Genomic_DNA"/>
</dbReference>
<evidence type="ECO:0000313" key="2">
    <source>
        <dbReference type="Proteomes" id="UP000663860"/>
    </source>
</evidence>
<protein>
    <submittedName>
        <fullName evidence="1">Uncharacterized protein</fullName>
    </submittedName>
</protein>
<reference evidence="1" key="1">
    <citation type="submission" date="2021-02" db="EMBL/GenBank/DDBJ databases">
        <authorList>
            <person name="Nowell W R."/>
        </authorList>
    </citation>
    <scope>NUCLEOTIDE SEQUENCE</scope>
</reference>
<proteinExistence type="predicted"/>
<accession>A0A814T0L2</accession>